<dbReference type="AlphaFoldDB" id="C3YIW6"/>
<feature type="region of interest" description="Disordered" evidence="6">
    <location>
        <begin position="96"/>
        <end position="125"/>
    </location>
</feature>
<feature type="region of interest" description="Disordered" evidence="6">
    <location>
        <begin position="227"/>
        <end position="362"/>
    </location>
</feature>
<evidence type="ECO:0000256" key="3">
    <source>
        <dbReference type="ARBA" id="ARBA00022989"/>
    </source>
</evidence>
<evidence type="ECO:0008006" key="10">
    <source>
        <dbReference type="Google" id="ProtNLM"/>
    </source>
</evidence>
<feature type="chain" id="PRO_5002935294" description="LRRNT domain-containing protein" evidence="8">
    <location>
        <begin position="25"/>
        <end position="397"/>
    </location>
</feature>
<feature type="compositionally biased region" description="Polar residues" evidence="6">
    <location>
        <begin position="235"/>
        <end position="249"/>
    </location>
</feature>
<keyword evidence="4 7" id="KW-0472">Membrane</keyword>
<dbReference type="InParanoid" id="C3YIW6"/>
<feature type="compositionally biased region" description="Polar residues" evidence="6">
    <location>
        <begin position="256"/>
        <end position="292"/>
    </location>
</feature>
<feature type="compositionally biased region" description="Polar residues" evidence="6">
    <location>
        <begin position="332"/>
        <end position="362"/>
    </location>
</feature>
<evidence type="ECO:0000313" key="9">
    <source>
        <dbReference type="EMBL" id="EEN59840.1"/>
    </source>
</evidence>
<proteinExistence type="predicted"/>
<comment type="subcellular location">
    <subcellularLocation>
        <location evidence="1">Membrane</location>
        <topology evidence="1">Single-pass membrane protein</topology>
    </subcellularLocation>
</comment>
<dbReference type="PANTHER" id="PTHR22650:SF4">
    <property type="entry name" value="LEUCINE-RICH REPEAT AND TRANSMEMBRANE DOMAIN-CONTAINING PROTEIN 2-LIKE"/>
    <property type="match status" value="1"/>
</dbReference>
<dbReference type="InterPro" id="IPR052313">
    <property type="entry name" value="GPIb-IX-V_Complex"/>
</dbReference>
<evidence type="ECO:0000256" key="1">
    <source>
        <dbReference type="ARBA" id="ARBA00004167"/>
    </source>
</evidence>
<keyword evidence="8" id="KW-0732">Signal</keyword>
<protein>
    <recommendedName>
        <fullName evidence="10">LRRNT domain-containing protein</fullName>
    </recommendedName>
</protein>
<evidence type="ECO:0000256" key="5">
    <source>
        <dbReference type="ARBA" id="ARBA00023157"/>
    </source>
</evidence>
<feature type="compositionally biased region" description="Low complexity" evidence="6">
    <location>
        <begin position="293"/>
        <end position="331"/>
    </location>
</feature>
<reference evidence="9" key="1">
    <citation type="journal article" date="2008" name="Nature">
        <title>The amphioxus genome and the evolution of the chordate karyotype.</title>
        <authorList>
            <consortium name="US DOE Joint Genome Institute (JGI-PGF)"/>
            <person name="Putnam N.H."/>
            <person name="Butts T."/>
            <person name="Ferrier D.E.K."/>
            <person name="Furlong R.F."/>
            <person name="Hellsten U."/>
            <person name="Kawashima T."/>
            <person name="Robinson-Rechavi M."/>
            <person name="Shoguchi E."/>
            <person name="Terry A."/>
            <person name="Yu J.-K."/>
            <person name="Benito-Gutierrez E.L."/>
            <person name="Dubchak I."/>
            <person name="Garcia-Fernandez J."/>
            <person name="Gibson-Brown J.J."/>
            <person name="Grigoriev I.V."/>
            <person name="Horton A.C."/>
            <person name="de Jong P.J."/>
            <person name="Jurka J."/>
            <person name="Kapitonov V.V."/>
            <person name="Kohara Y."/>
            <person name="Kuroki Y."/>
            <person name="Lindquist E."/>
            <person name="Lucas S."/>
            <person name="Osoegawa K."/>
            <person name="Pennacchio L.A."/>
            <person name="Salamov A.A."/>
            <person name="Satou Y."/>
            <person name="Sauka-Spengler T."/>
            <person name="Schmutz J."/>
            <person name="Shin-I T."/>
            <person name="Toyoda A."/>
            <person name="Bronner-Fraser M."/>
            <person name="Fujiyama A."/>
            <person name="Holland L.Z."/>
            <person name="Holland P.W.H."/>
            <person name="Satoh N."/>
            <person name="Rokhsar D.S."/>
        </authorList>
    </citation>
    <scope>NUCLEOTIDE SEQUENCE [LARGE SCALE GENOMIC DNA]</scope>
    <source>
        <strain evidence="9">S238N-H82</strain>
        <tissue evidence="9">Testes</tissue>
    </source>
</reference>
<sequence length="397" mass="42511">MGRKLRHVLIFLLIILKEPNMPEGSCSCEPSSRCKCLFLDLTSIPQDLPTSIYALRLEFNLITSVNQSELVTSNNLYNGSVSSHCHWYFKRNTGTENARPADKTRVTHTPPLSITSDKPESSSCHKSAPNFPSDVLIGSISAPVSGFILISIFILTIWYKRTARNPPLGLNPISVGSNTNTAESVMTSDHDHQYEDIDNCHDQTGQGQSQAKTLPVKVEKLAHTLNPNPIHEGVETTTNDPTSTAINNGNDHDQAGQGQSQGITEYNTNMTQTGQGQSDTNTTATVVTSGHDQTGQGQSNTNTTATVVTSGHDQTGQGQSNTNTTATVVTSGHDQTGQGQSDTNTTATVVTSGHDQTGQGQSQAITETLSRDARNLFYGSGATVSQLSSLYAKVETS</sequence>
<feature type="signal peptide" evidence="8">
    <location>
        <begin position="1"/>
        <end position="24"/>
    </location>
</feature>
<dbReference type="EMBL" id="GG666516">
    <property type="protein sequence ID" value="EEN59840.1"/>
    <property type="molecule type" value="Genomic_DNA"/>
</dbReference>
<feature type="compositionally biased region" description="Polar residues" evidence="6">
    <location>
        <begin position="110"/>
        <end position="125"/>
    </location>
</feature>
<feature type="transmembrane region" description="Helical" evidence="7">
    <location>
        <begin position="135"/>
        <end position="159"/>
    </location>
</feature>
<gene>
    <name evidence="9" type="ORF">BRAFLDRAFT_101332</name>
</gene>
<keyword evidence="3 7" id="KW-1133">Transmembrane helix</keyword>
<evidence type="ECO:0000256" key="4">
    <source>
        <dbReference type="ARBA" id="ARBA00023136"/>
    </source>
</evidence>
<keyword evidence="2 7" id="KW-0812">Transmembrane</keyword>
<name>C3YIW6_BRAFL</name>
<organism>
    <name type="scientific">Branchiostoma floridae</name>
    <name type="common">Florida lancelet</name>
    <name type="synonym">Amphioxus</name>
    <dbReference type="NCBI Taxonomy" id="7739"/>
    <lineage>
        <taxon>Eukaryota</taxon>
        <taxon>Metazoa</taxon>
        <taxon>Chordata</taxon>
        <taxon>Cephalochordata</taxon>
        <taxon>Leptocardii</taxon>
        <taxon>Amphioxiformes</taxon>
        <taxon>Branchiostomatidae</taxon>
        <taxon>Branchiostoma</taxon>
    </lineage>
</organism>
<dbReference type="PANTHER" id="PTHR22650">
    <property type="entry name" value="GLYCOPROTEIN IB BETA"/>
    <property type="match status" value="1"/>
</dbReference>
<keyword evidence="5" id="KW-1015">Disulfide bond</keyword>
<evidence type="ECO:0000256" key="2">
    <source>
        <dbReference type="ARBA" id="ARBA00022692"/>
    </source>
</evidence>
<evidence type="ECO:0000256" key="7">
    <source>
        <dbReference type="SAM" id="Phobius"/>
    </source>
</evidence>
<evidence type="ECO:0000256" key="6">
    <source>
        <dbReference type="SAM" id="MobiDB-lite"/>
    </source>
</evidence>
<evidence type="ECO:0000256" key="8">
    <source>
        <dbReference type="SAM" id="SignalP"/>
    </source>
</evidence>
<accession>C3YIW6</accession>